<dbReference type="RefSeq" id="WP_137340850.1">
    <property type="nucleotide sequence ID" value="NZ_SZVO01000006.1"/>
</dbReference>
<name>A0A4U6D5K2_9BACT</name>
<reference evidence="1 2" key="1">
    <citation type="submission" date="2019-05" db="EMBL/GenBank/DDBJ databases">
        <title>Dyadobacter AR-3-8 sp. nov., isolated from arctic soil.</title>
        <authorList>
            <person name="Chaudhary D.K."/>
        </authorList>
    </citation>
    <scope>NUCLEOTIDE SEQUENCE [LARGE SCALE GENOMIC DNA]</scope>
    <source>
        <strain evidence="1 2">AR-3-8</strain>
    </source>
</reference>
<organism evidence="1 2">
    <name type="scientific">Dyadobacter frigoris</name>
    <dbReference type="NCBI Taxonomy" id="2576211"/>
    <lineage>
        <taxon>Bacteria</taxon>
        <taxon>Pseudomonadati</taxon>
        <taxon>Bacteroidota</taxon>
        <taxon>Cytophagia</taxon>
        <taxon>Cytophagales</taxon>
        <taxon>Spirosomataceae</taxon>
        <taxon>Dyadobacter</taxon>
    </lineage>
</organism>
<evidence type="ECO:0000313" key="1">
    <source>
        <dbReference type="EMBL" id="TKT91705.1"/>
    </source>
</evidence>
<dbReference type="EMBL" id="SZVO01000006">
    <property type="protein sequence ID" value="TKT91705.1"/>
    <property type="molecule type" value="Genomic_DNA"/>
</dbReference>
<keyword evidence="2" id="KW-1185">Reference proteome</keyword>
<dbReference type="OrthoDB" id="953639at2"/>
<protein>
    <submittedName>
        <fullName evidence="1">Uncharacterized protein</fullName>
    </submittedName>
</protein>
<evidence type="ECO:0000313" key="2">
    <source>
        <dbReference type="Proteomes" id="UP000304900"/>
    </source>
</evidence>
<comment type="caution">
    <text evidence="1">The sequence shown here is derived from an EMBL/GenBank/DDBJ whole genome shotgun (WGS) entry which is preliminary data.</text>
</comment>
<gene>
    <name evidence="1" type="ORF">FDK13_15190</name>
</gene>
<proteinExistence type="predicted"/>
<dbReference type="Proteomes" id="UP000304900">
    <property type="component" value="Unassembled WGS sequence"/>
</dbReference>
<accession>A0A4U6D5K2</accession>
<sequence>MKKYFIILLTTVNSIAFGQSRSVSKSIEDDGKSMSIHISGTIDGQTITYDHTFDLSFFDKSERIALKEKVLDSLDLSFPPAPKSPIAPLFDEEPEPEISKKHENRVTERTENTQIEICDKKQPFSKQIKYNAEGQMYMHYQFVKKGEDFEYERTLNANGKSERERQRIIAETEQEIGFSTDK</sequence>
<dbReference type="AlphaFoldDB" id="A0A4U6D5K2"/>